<accession>A0A9X0CC12</accession>
<evidence type="ECO:0000256" key="1">
    <source>
        <dbReference type="SAM" id="MobiDB-lite"/>
    </source>
</evidence>
<organism evidence="2 3">
    <name type="scientific">Desmophyllum pertusum</name>
    <dbReference type="NCBI Taxonomy" id="174260"/>
    <lineage>
        <taxon>Eukaryota</taxon>
        <taxon>Metazoa</taxon>
        <taxon>Cnidaria</taxon>
        <taxon>Anthozoa</taxon>
        <taxon>Hexacorallia</taxon>
        <taxon>Scleractinia</taxon>
        <taxon>Caryophylliina</taxon>
        <taxon>Caryophylliidae</taxon>
        <taxon>Desmophyllum</taxon>
    </lineage>
</organism>
<evidence type="ECO:0000313" key="3">
    <source>
        <dbReference type="Proteomes" id="UP001163046"/>
    </source>
</evidence>
<sequence length="104" mass="11576">MDIDDNKPANQSSNKLSSKRKRDSETSGSNSLVLRGFLGGHRCCWELNQLNRGILQTFKSRVSTKRKTERSRLLCGLKIQILILAALASDKTRVGGVFQSRGLN</sequence>
<name>A0A9X0CC12_9CNID</name>
<evidence type="ECO:0000313" key="2">
    <source>
        <dbReference type="EMBL" id="KAJ7310188.1"/>
    </source>
</evidence>
<dbReference type="Proteomes" id="UP001163046">
    <property type="component" value="Unassembled WGS sequence"/>
</dbReference>
<comment type="caution">
    <text evidence="2">The sequence shown here is derived from an EMBL/GenBank/DDBJ whole genome shotgun (WGS) entry which is preliminary data.</text>
</comment>
<keyword evidence="3" id="KW-1185">Reference proteome</keyword>
<gene>
    <name evidence="2" type="ORF">OS493_040184</name>
</gene>
<protein>
    <submittedName>
        <fullName evidence="2">Uncharacterized protein</fullName>
    </submittedName>
</protein>
<dbReference type="AlphaFoldDB" id="A0A9X0CC12"/>
<dbReference type="EMBL" id="MU828084">
    <property type="protein sequence ID" value="KAJ7310188.1"/>
    <property type="molecule type" value="Genomic_DNA"/>
</dbReference>
<reference evidence="2" key="1">
    <citation type="submission" date="2023-01" db="EMBL/GenBank/DDBJ databases">
        <title>Genome assembly of the deep-sea coral Lophelia pertusa.</title>
        <authorList>
            <person name="Herrera S."/>
            <person name="Cordes E."/>
        </authorList>
    </citation>
    <scope>NUCLEOTIDE SEQUENCE</scope>
    <source>
        <strain evidence="2">USNM1676648</strain>
        <tissue evidence="2">Polyp</tissue>
    </source>
</reference>
<feature type="region of interest" description="Disordered" evidence="1">
    <location>
        <begin position="1"/>
        <end position="30"/>
    </location>
</feature>
<proteinExistence type="predicted"/>